<protein>
    <submittedName>
        <fullName evidence="4">NAD(P)H-dependent oxidoreductase</fullName>
    </submittedName>
</protein>
<reference evidence="4 5" key="1">
    <citation type="journal article" date="2019" name="bioRxiv">
        <title>Bacteria contribute to plant secondary compound degradation in a generalist herbivore system.</title>
        <authorList>
            <person name="Francoeur C.B."/>
            <person name="Khadempour L."/>
            <person name="Moreira-Soto R.D."/>
            <person name="Gotting K."/>
            <person name="Book A.J."/>
            <person name="Pinto-Tomas A.A."/>
            <person name="Keefover-Ring K."/>
            <person name="Currie C.R."/>
        </authorList>
    </citation>
    <scope>NUCLEOTIDE SEQUENCE [LARGE SCALE GENOMIC DNA]</scope>
    <source>
        <strain evidence="4">Al-1710</strain>
    </source>
</reference>
<name>A0ABX0RL56_9GAMM</name>
<sequence>MSNGKYVLGISGSLRAASLNTVFLRAMSLLSPVGITFEIYDSLDKLPLFNVDDENTQNSAVEHWRDALSRADMVLLVSPEYAHGVTGIIKNALDWIVSSGEFLDKPVSMPNLSVRAHLAHSQLTETLKVMGALLPEACCPSATLEAPYVFSDATEFSLIENAGICLRLNELWENIEMVMTQ</sequence>
<dbReference type="InterPro" id="IPR005025">
    <property type="entry name" value="FMN_Rdtase-like_dom"/>
</dbReference>
<evidence type="ECO:0000313" key="5">
    <source>
        <dbReference type="Proteomes" id="UP001515780"/>
    </source>
</evidence>
<dbReference type="SUPFAM" id="SSF52218">
    <property type="entry name" value="Flavoproteins"/>
    <property type="match status" value="1"/>
</dbReference>
<dbReference type="Pfam" id="PF03358">
    <property type="entry name" value="FMN_red"/>
    <property type="match status" value="1"/>
</dbReference>
<dbReference type="InterPro" id="IPR029039">
    <property type="entry name" value="Flavoprotein-like_sf"/>
</dbReference>
<evidence type="ECO:0000256" key="1">
    <source>
        <dbReference type="ARBA" id="ARBA00001917"/>
    </source>
</evidence>
<organism evidence="4 5">
    <name type="scientific">Candidatus Pantoea communis</name>
    <dbReference type="NCBI Taxonomy" id="2608354"/>
    <lineage>
        <taxon>Bacteria</taxon>
        <taxon>Pseudomonadati</taxon>
        <taxon>Pseudomonadota</taxon>
        <taxon>Gammaproteobacteria</taxon>
        <taxon>Enterobacterales</taxon>
        <taxon>Erwiniaceae</taxon>
        <taxon>Pantoea</taxon>
    </lineage>
</organism>
<proteinExistence type="predicted"/>
<keyword evidence="2" id="KW-0288">FMN</keyword>
<dbReference type="RefSeq" id="WP_166932531.1">
    <property type="nucleotide sequence ID" value="NZ_VWXC01000003.1"/>
</dbReference>
<dbReference type="PANTHER" id="PTHR30543:SF21">
    <property type="entry name" value="NAD(P)H-DEPENDENT FMN REDUCTASE LOT6"/>
    <property type="match status" value="1"/>
</dbReference>
<comment type="caution">
    <text evidence="4">The sequence shown here is derived from an EMBL/GenBank/DDBJ whole genome shotgun (WGS) entry which is preliminary data.</text>
</comment>
<evidence type="ECO:0000313" key="4">
    <source>
        <dbReference type="EMBL" id="NIG18336.1"/>
    </source>
</evidence>
<keyword evidence="2" id="KW-0285">Flavoprotein</keyword>
<evidence type="ECO:0000256" key="2">
    <source>
        <dbReference type="ARBA" id="ARBA00022643"/>
    </source>
</evidence>
<dbReference type="InterPro" id="IPR050712">
    <property type="entry name" value="NAD(P)H-dep_reductase"/>
</dbReference>
<accession>A0ABX0RL56</accession>
<dbReference type="Proteomes" id="UP001515780">
    <property type="component" value="Unassembled WGS sequence"/>
</dbReference>
<feature type="domain" description="NADPH-dependent FMN reductase-like" evidence="3">
    <location>
        <begin position="7"/>
        <end position="133"/>
    </location>
</feature>
<keyword evidence="5" id="KW-1185">Reference proteome</keyword>
<gene>
    <name evidence="4" type="ORF">F3J37_06525</name>
</gene>
<dbReference type="EMBL" id="VWXC01000003">
    <property type="protein sequence ID" value="NIG18336.1"/>
    <property type="molecule type" value="Genomic_DNA"/>
</dbReference>
<comment type="cofactor">
    <cofactor evidence="1">
        <name>FMN</name>
        <dbReference type="ChEBI" id="CHEBI:58210"/>
    </cofactor>
</comment>
<dbReference type="Gene3D" id="3.40.50.360">
    <property type="match status" value="1"/>
</dbReference>
<dbReference type="PANTHER" id="PTHR30543">
    <property type="entry name" value="CHROMATE REDUCTASE"/>
    <property type="match status" value="1"/>
</dbReference>
<evidence type="ECO:0000259" key="3">
    <source>
        <dbReference type="Pfam" id="PF03358"/>
    </source>
</evidence>